<protein>
    <submittedName>
        <fullName evidence="2">Protein N-acetyltransferase, RimJ/RimL family</fullName>
    </submittedName>
</protein>
<reference evidence="3" key="1">
    <citation type="submission" date="2016-10" db="EMBL/GenBank/DDBJ databases">
        <authorList>
            <person name="Varghese N."/>
            <person name="Submissions S."/>
        </authorList>
    </citation>
    <scope>NUCLEOTIDE SEQUENCE [LARGE SCALE GENOMIC DNA]</scope>
    <source>
        <strain evidence="3">IBRC-M10078</strain>
    </source>
</reference>
<dbReference type="RefSeq" id="WP_090853172.1">
    <property type="nucleotide sequence ID" value="NZ_FNJU01000004.1"/>
</dbReference>
<dbReference type="Gene3D" id="3.40.630.30">
    <property type="match status" value="1"/>
</dbReference>
<feature type="domain" description="N-acetyltransferase" evidence="1">
    <location>
        <begin position="17"/>
        <end position="166"/>
    </location>
</feature>
<dbReference type="GO" id="GO:0016747">
    <property type="term" value="F:acyltransferase activity, transferring groups other than amino-acyl groups"/>
    <property type="evidence" value="ECO:0007669"/>
    <property type="project" value="InterPro"/>
</dbReference>
<dbReference type="Pfam" id="PF00583">
    <property type="entry name" value="Acetyltransf_1"/>
    <property type="match status" value="1"/>
</dbReference>
<organism evidence="2 3">
    <name type="scientific">Litchfieldia salsa</name>
    <dbReference type="NCBI Taxonomy" id="930152"/>
    <lineage>
        <taxon>Bacteria</taxon>
        <taxon>Bacillati</taxon>
        <taxon>Bacillota</taxon>
        <taxon>Bacilli</taxon>
        <taxon>Bacillales</taxon>
        <taxon>Bacillaceae</taxon>
        <taxon>Litchfieldia</taxon>
    </lineage>
</organism>
<dbReference type="AlphaFoldDB" id="A0A1H0U1S8"/>
<gene>
    <name evidence="2" type="ORF">SAMN05216565_10469</name>
</gene>
<keyword evidence="3" id="KW-1185">Reference proteome</keyword>
<dbReference type="EMBL" id="FNJU01000004">
    <property type="protein sequence ID" value="SDP59766.1"/>
    <property type="molecule type" value="Genomic_DNA"/>
</dbReference>
<dbReference type="Proteomes" id="UP000199159">
    <property type="component" value="Unassembled WGS sequence"/>
</dbReference>
<dbReference type="InterPro" id="IPR000182">
    <property type="entry name" value="GNAT_dom"/>
</dbReference>
<dbReference type="CDD" id="cd04301">
    <property type="entry name" value="NAT_SF"/>
    <property type="match status" value="1"/>
</dbReference>
<evidence type="ECO:0000313" key="3">
    <source>
        <dbReference type="Proteomes" id="UP000199159"/>
    </source>
</evidence>
<name>A0A1H0U1S8_9BACI</name>
<keyword evidence="2" id="KW-0808">Transferase</keyword>
<accession>A0A1H0U1S8</accession>
<dbReference type="InterPro" id="IPR016181">
    <property type="entry name" value="Acyl_CoA_acyltransferase"/>
</dbReference>
<evidence type="ECO:0000259" key="1">
    <source>
        <dbReference type="PROSITE" id="PS51186"/>
    </source>
</evidence>
<dbReference type="OrthoDB" id="9773249at2"/>
<dbReference type="PROSITE" id="PS51186">
    <property type="entry name" value="GNAT"/>
    <property type="match status" value="1"/>
</dbReference>
<proteinExistence type="predicted"/>
<dbReference type="PANTHER" id="PTHR43415:SF3">
    <property type="entry name" value="GNAT-FAMILY ACETYLTRANSFERASE"/>
    <property type="match status" value="1"/>
</dbReference>
<dbReference type="STRING" id="930152.SAMN05216565_10469"/>
<evidence type="ECO:0000313" key="2">
    <source>
        <dbReference type="EMBL" id="SDP59766.1"/>
    </source>
</evidence>
<sequence length="170" mass="19278">MIIREIVVEDAEGLGQIMTRVESESDFMMYEAGERKTSTERQKQMIENLLKSENSTIFVAEEHGNLIGYLFAIGGSAKRNKHSAYIVIGIAKVHTGKGIGTSLFQALEKWAKEQEVHRLELTVITNNKAGLSLYQKMGFEIEGTKRDSLYMNGQFVNEYYMSKLLETNRS</sequence>
<dbReference type="PANTHER" id="PTHR43415">
    <property type="entry name" value="SPERMIDINE N(1)-ACETYLTRANSFERASE"/>
    <property type="match status" value="1"/>
</dbReference>
<dbReference type="SUPFAM" id="SSF55729">
    <property type="entry name" value="Acyl-CoA N-acyltransferases (Nat)"/>
    <property type="match status" value="1"/>
</dbReference>